<dbReference type="EMBL" id="RDSM01000004">
    <property type="protein sequence ID" value="RXH54452.1"/>
    <property type="molecule type" value="Genomic_DNA"/>
</dbReference>
<feature type="transmembrane region" description="Helical" evidence="1">
    <location>
        <begin position="51"/>
        <end position="71"/>
    </location>
</feature>
<reference evidence="2 3" key="1">
    <citation type="submission" date="2018-11" db="EMBL/GenBank/DDBJ databases">
        <authorList>
            <person name="Mardanov A.V."/>
            <person name="Ravin N.V."/>
            <person name="Dedysh S.N."/>
        </authorList>
    </citation>
    <scope>NUCLEOTIDE SEQUENCE [LARGE SCALE GENOMIC DNA]</scope>
    <source>
        <strain evidence="2 3">AF10</strain>
    </source>
</reference>
<evidence type="ECO:0000313" key="2">
    <source>
        <dbReference type="EMBL" id="RXH54452.1"/>
    </source>
</evidence>
<keyword evidence="1" id="KW-0812">Transmembrane</keyword>
<organism evidence="2 3">
    <name type="scientific">Granulicella sibirica</name>
    <dbReference type="NCBI Taxonomy" id="2479048"/>
    <lineage>
        <taxon>Bacteria</taxon>
        <taxon>Pseudomonadati</taxon>
        <taxon>Acidobacteriota</taxon>
        <taxon>Terriglobia</taxon>
        <taxon>Terriglobales</taxon>
        <taxon>Acidobacteriaceae</taxon>
        <taxon>Granulicella</taxon>
    </lineage>
</organism>
<keyword evidence="3" id="KW-1185">Reference proteome</keyword>
<name>A0A4Q0SVN5_9BACT</name>
<protein>
    <submittedName>
        <fullName evidence="2">Uncharacterized protein</fullName>
    </submittedName>
</protein>
<dbReference type="AlphaFoldDB" id="A0A4Q0SVN5"/>
<sequence length="87" mass="9415">MSLSFMTLLPPALARPTLASLLGPAGVVAAIFAFILAGSVYDLVTRRRIHPAYILGVIFFIIAGPPVRLAIGATPAWHHFVHWAIRQ</sequence>
<evidence type="ECO:0000256" key="1">
    <source>
        <dbReference type="SAM" id="Phobius"/>
    </source>
</evidence>
<keyword evidence="1" id="KW-0472">Membrane</keyword>
<proteinExistence type="predicted"/>
<gene>
    <name evidence="2" type="ORF">GRAN_4748</name>
</gene>
<comment type="caution">
    <text evidence="2">The sequence shown here is derived from an EMBL/GenBank/DDBJ whole genome shotgun (WGS) entry which is preliminary data.</text>
</comment>
<evidence type="ECO:0000313" key="3">
    <source>
        <dbReference type="Proteomes" id="UP000289437"/>
    </source>
</evidence>
<dbReference type="Proteomes" id="UP000289437">
    <property type="component" value="Unassembled WGS sequence"/>
</dbReference>
<keyword evidence="1" id="KW-1133">Transmembrane helix</keyword>
<reference evidence="3" key="2">
    <citation type="submission" date="2019-02" db="EMBL/GenBank/DDBJ databases">
        <title>Granulicella sibirica sp. nov., a psychrotolerant acidobacterium isolated from an organic soil layer in forested tundra, West Siberia.</title>
        <authorList>
            <person name="Oshkin I.Y."/>
            <person name="Kulichevskaya I.S."/>
            <person name="Rijpstra W.I.C."/>
            <person name="Sinninghe Damste J.S."/>
            <person name="Rakitin A.L."/>
            <person name="Ravin N.V."/>
            <person name="Dedysh S.N."/>
        </authorList>
    </citation>
    <scope>NUCLEOTIDE SEQUENCE [LARGE SCALE GENOMIC DNA]</scope>
    <source>
        <strain evidence="3">AF10</strain>
    </source>
</reference>
<accession>A0A4Q0SVN5</accession>
<feature type="transmembrane region" description="Helical" evidence="1">
    <location>
        <begin position="24"/>
        <end position="44"/>
    </location>
</feature>